<evidence type="ECO:0000313" key="3">
    <source>
        <dbReference type="Proteomes" id="UP000244892"/>
    </source>
</evidence>
<name>A0A2U8FVQ2_9BURK</name>
<dbReference type="InterPro" id="IPR021836">
    <property type="entry name" value="DUF3429"/>
</dbReference>
<accession>A0A2U8FVQ2</accession>
<dbReference type="AlphaFoldDB" id="A0A2U8FVQ2"/>
<keyword evidence="3" id="KW-1185">Reference proteome</keyword>
<dbReference type="PANTHER" id="PTHR15887">
    <property type="entry name" value="TRANSMEMBRANE PROTEIN 69"/>
    <property type="match status" value="1"/>
</dbReference>
<dbReference type="Proteomes" id="UP000244892">
    <property type="component" value="Chromosome"/>
</dbReference>
<keyword evidence="1" id="KW-0472">Membrane</keyword>
<feature type="transmembrane region" description="Helical" evidence="1">
    <location>
        <begin position="36"/>
        <end position="57"/>
    </location>
</feature>
<dbReference type="KEGG" id="aon:DEH84_07400"/>
<sequence>MANKLGYAGLIPFVAGALFVWLLVGRVEEEPFIFVVRALTSYAALIVSFLGGIPWGLVMLRNAAGEAELPSHHRALWAGIAFSLAAWVALLMPPHAGLVVLGGLLIGCYLIDRKRYPELGAAGWLTLRFRLTVFASLSCFLAAAQI</sequence>
<reference evidence="2 3" key="1">
    <citation type="submission" date="2018-05" db="EMBL/GenBank/DDBJ databases">
        <title>complete genome sequence of Aquabacterium olei NBRC 110486.</title>
        <authorList>
            <person name="Tang B."/>
            <person name="Chang J."/>
            <person name="Zhang L."/>
            <person name="Yang H."/>
        </authorList>
    </citation>
    <scope>NUCLEOTIDE SEQUENCE [LARGE SCALE GENOMIC DNA]</scope>
    <source>
        <strain evidence="2 3">NBRC 110486</strain>
    </source>
</reference>
<protein>
    <submittedName>
        <fullName evidence="2">DUF3429 domain-containing protein</fullName>
    </submittedName>
</protein>
<dbReference type="Pfam" id="PF11911">
    <property type="entry name" value="DUF3429"/>
    <property type="match status" value="1"/>
</dbReference>
<dbReference type="PANTHER" id="PTHR15887:SF1">
    <property type="entry name" value="TRANSMEMBRANE PROTEIN 69"/>
    <property type="match status" value="1"/>
</dbReference>
<feature type="transmembrane region" description="Helical" evidence="1">
    <location>
        <begin position="6"/>
        <end position="24"/>
    </location>
</feature>
<gene>
    <name evidence="2" type="ORF">DEH84_07400</name>
</gene>
<dbReference type="EMBL" id="CP029210">
    <property type="protein sequence ID" value="AWI55149.1"/>
    <property type="molecule type" value="Genomic_DNA"/>
</dbReference>
<evidence type="ECO:0000256" key="1">
    <source>
        <dbReference type="SAM" id="Phobius"/>
    </source>
</evidence>
<keyword evidence="1" id="KW-0812">Transmembrane</keyword>
<evidence type="ECO:0000313" key="2">
    <source>
        <dbReference type="EMBL" id="AWI55149.1"/>
    </source>
</evidence>
<organism evidence="2 3">
    <name type="scientific">Aquabacterium olei</name>
    <dbReference type="NCBI Taxonomy" id="1296669"/>
    <lineage>
        <taxon>Bacteria</taxon>
        <taxon>Pseudomonadati</taxon>
        <taxon>Pseudomonadota</taxon>
        <taxon>Betaproteobacteria</taxon>
        <taxon>Burkholderiales</taxon>
        <taxon>Aquabacterium</taxon>
    </lineage>
</organism>
<dbReference type="OrthoDB" id="8591832at2"/>
<feature type="transmembrane region" description="Helical" evidence="1">
    <location>
        <begin position="77"/>
        <end position="110"/>
    </location>
</feature>
<proteinExistence type="predicted"/>
<keyword evidence="1" id="KW-1133">Transmembrane helix</keyword>